<protein>
    <submittedName>
        <fullName evidence="3">Uncharacterized protein</fullName>
    </submittedName>
</protein>
<dbReference type="EMBL" id="DSRU01000264">
    <property type="protein sequence ID" value="HFM99683.1"/>
    <property type="molecule type" value="Genomic_DNA"/>
</dbReference>
<dbReference type="InterPro" id="IPR027275">
    <property type="entry name" value="PRC-brl_dom"/>
</dbReference>
<dbReference type="InterPro" id="IPR014747">
    <property type="entry name" value="Bac_photo_RC_H_C"/>
</dbReference>
<evidence type="ECO:0000259" key="1">
    <source>
        <dbReference type="Pfam" id="PF05239"/>
    </source>
</evidence>
<sequence>MPLYKIQDFAPNYREHFGDRDLVKFDVYSGSEKIGSVEDLLVDENGQFRYLVINTGVWIVGKKVLLPIGRSRIDDSSHRIYVDGLTREQVQNLPAYTGEQVDYDYEERVRDIYRSSGTTRGAVSTPTAYDRHSYRYDRDAALYDLNDRDHGHWQRSESRLRSGRPLVGHHRRSVGVFPSRQAAEQALHELRDSGFPMERVSVVARDGDKQDDMAGANVRDHVGTKADEGATIGAVSGGALGGLTGLLVGLGTLAIPGIGPIMLAGATATALATTLAGGAIGAVSGGLLGALIGLGIPEERARVYQDRVARGGYLVSNSHFETFIL</sequence>
<dbReference type="InterPro" id="IPR025889">
    <property type="entry name" value="GSP17M-like_dom"/>
</dbReference>
<reference evidence="3" key="1">
    <citation type="journal article" date="2020" name="mSystems">
        <title>Genome- and Community-Level Interaction Insights into Carbon Utilization and Element Cycling Functions of Hydrothermarchaeota in Hydrothermal Sediment.</title>
        <authorList>
            <person name="Zhou Z."/>
            <person name="Liu Y."/>
            <person name="Xu W."/>
            <person name="Pan J."/>
            <person name="Luo Z.H."/>
            <person name="Li M."/>
        </authorList>
    </citation>
    <scope>NUCLEOTIDE SEQUENCE [LARGE SCALE GENOMIC DNA]</scope>
    <source>
        <strain evidence="3">SpSt-418</strain>
    </source>
</reference>
<dbReference type="PANTHER" id="PTHR36109:SF2">
    <property type="entry name" value="MEMBRANE PROTEIN"/>
    <property type="match status" value="1"/>
</dbReference>
<name>A0A7C3KG67_9CYAN</name>
<dbReference type="InterPro" id="IPR011033">
    <property type="entry name" value="PRC_barrel-like_sf"/>
</dbReference>
<dbReference type="AlphaFoldDB" id="A0A7C3KG67"/>
<dbReference type="Pfam" id="PF05239">
    <property type="entry name" value="PRC"/>
    <property type="match status" value="1"/>
</dbReference>
<dbReference type="SUPFAM" id="SSF50346">
    <property type="entry name" value="PRC-barrel domain"/>
    <property type="match status" value="1"/>
</dbReference>
<accession>A0A7C3KG67</accession>
<feature type="domain" description="PRC-barrel" evidence="1">
    <location>
        <begin position="16"/>
        <end position="86"/>
    </location>
</feature>
<organism evidence="3">
    <name type="scientific">Oscillatoriales cyanobacterium SpSt-418</name>
    <dbReference type="NCBI Taxonomy" id="2282169"/>
    <lineage>
        <taxon>Bacteria</taxon>
        <taxon>Bacillati</taxon>
        <taxon>Cyanobacteriota</taxon>
        <taxon>Cyanophyceae</taxon>
        <taxon>Oscillatoriophycideae</taxon>
        <taxon>Oscillatoriales</taxon>
    </lineage>
</organism>
<gene>
    <name evidence="3" type="ORF">ENR64_18375</name>
</gene>
<dbReference type="Pfam" id="PF11181">
    <property type="entry name" value="YflT"/>
    <property type="match status" value="1"/>
</dbReference>
<dbReference type="Gene3D" id="3.90.50.10">
    <property type="entry name" value="Photosynthetic Reaction Center, subunit H, domain 2"/>
    <property type="match status" value="1"/>
</dbReference>
<dbReference type="GO" id="GO:0019684">
    <property type="term" value="P:photosynthesis, light reaction"/>
    <property type="evidence" value="ECO:0007669"/>
    <property type="project" value="InterPro"/>
</dbReference>
<evidence type="ECO:0000259" key="2">
    <source>
        <dbReference type="Pfam" id="PF11181"/>
    </source>
</evidence>
<proteinExistence type="predicted"/>
<dbReference type="InterPro" id="IPR052948">
    <property type="entry name" value="Low_temp-induced_all0457"/>
</dbReference>
<dbReference type="GO" id="GO:0030077">
    <property type="term" value="C:plasma membrane light-harvesting complex"/>
    <property type="evidence" value="ECO:0007669"/>
    <property type="project" value="InterPro"/>
</dbReference>
<dbReference type="PANTHER" id="PTHR36109">
    <property type="entry name" value="MEMBRANE PROTEIN-RELATED"/>
    <property type="match status" value="1"/>
</dbReference>
<feature type="domain" description="General stress protein 17M-like" evidence="2">
    <location>
        <begin position="173"/>
        <end position="237"/>
    </location>
</feature>
<comment type="caution">
    <text evidence="3">The sequence shown here is derived from an EMBL/GenBank/DDBJ whole genome shotgun (WGS) entry which is preliminary data.</text>
</comment>
<evidence type="ECO:0000313" key="3">
    <source>
        <dbReference type="EMBL" id="HFM99683.1"/>
    </source>
</evidence>